<evidence type="ECO:0000313" key="1">
    <source>
        <dbReference type="EMBL" id="KYN12442.1"/>
    </source>
</evidence>
<dbReference type="EMBL" id="KQ980824">
    <property type="protein sequence ID" value="KYN12442.1"/>
    <property type="molecule type" value="Genomic_DNA"/>
</dbReference>
<dbReference type="AlphaFoldDB" id="A0A195DHX5"/>
<name>A0A195DHX5_9HYME</name>
<organism evidence="1 2">
    <name type="scientific">Trachymyrmex cornetzi</name>
    <dbReference type="NCBI Taxonomy" id="471704"/>
    <lineage>
        <taxon>Eukaryota</taxon>
        <taxon>Metazoa</taxon>
        <taxon>Ecdysozoa</taxon>
        <taxon>Arthropoda</taxon>
        <taxon>Hexapoda</taxon>
        <taxon>Insecta</taxon>
        <taxon>Pterygota</taxon>
        <taxon>Neoptera</taxon>
        <taxon>Endopterygota</taxon>
        <taxon>Hymenoptera</taxon>
        <taxon>Apocrita</taxon>
        <taxon>Aculeata</taxon>
        <taxon>Formicoidea</taxon>
        <taxon>Formicidae</taxon>
        <taxon>Myrmicinae</taxon>
        <taxon>Trachymyrmex</taxon>
    </lineage>
</organism>
<evidence type="ECO:0000313" key="2">
    <source>
        <dbReference type="Proteomes" id="UP000078492"/>
    </source>
</evidence>
<protein>
    <submittedName>
        <fullName evidence="1">Uncharacterized protein</fullName>
    </submittedName>
</protein>
<accession>A0A195DHX5</accession>
<proteinExistence type="predicted"/>
<reference evidence="1 2" key="1">
    <citation type="submission" date="2015-09" db="EMBL/GenBank/DDBJ databases">
        <title>Trachymyrmex cornetzi WGS genome.</title>
        <authorList>
            <person name="Nygaard S."/>
            <person name="Hu H."/>
            <person name="Boomsma J."/>
            <person name="Zhang G."/>
        </authorList>
    </citation>
    <scope>NUCLEOTIDE SEQUENCE [LARGE SCALE GENOMIC DNA]</scope>
    <source>
        <strain evidence="1">Tcor2-1</strain>
        <tissue evidence="1">Whole body</tissue>
    </source>
</reference>
<dbReference type="Proteomes" id="UP000078492">
    <property type="component" value="Unassembled WGS sequence"/>
</dbReference>
<keyword evidence="2" id="KW-1185">Reference proteome</keyword>
<gene>
    <name evidence="1" type="ORF">ALC57_15168</name>
</gene>
<sequence>MRSSMRSDAPEQPELCPQELDSNGAELDFEFEVSEPAGNGAVITLASLPISGLLDRLPTENARTLLASCGVMSNLHKD</sequence>